<evidence type="ECO:0000256" key="4">
    <source>
        <dbReference type="ARBA" id="ARBA00023242"/>
    </source>
</evidence>
<evidence type="ECO:0000313" key="9">
    <source>
        <dbReference type="EMBL" id="CCA22141.1"/>
    </source>
</evidence>
<dbReference type="GO" id="GO:0006364">
    <property type="term" value="P:rRNA processing"/>
    <property type="evidence" value="ECO:0007669"/>
    <property type="project" value="UniProtKB-KW"/>
</dbReference>
<dbReference type="Pfam" id="PF01585">
    <property type="entry name" value="G-patch"/>
    <property type="match status" value="1"/>
</dbReference>
<dbReference type="PANTHER" id="PTHR23149:SF31">
    <property type="entry name" value="PROTEIN PXR1"/>
    <property type="match status" value="1"/>
</dbReference>
<proteinExistence type="inferred from homology"/>
<reference evidence="9" key="1">
    <citation type="journal article" date="2011" name="PLoS Biol.">
        <title>Gene gain and loss during evolution of obligate parasitism in the white rust pathogen of Arabidopsis thaliana.</title>
        <authorList>
            <person name="Kemen E."/>
            <person name="Gardiner A."/>
            <person name="Schultz-Larsen T."/>
            <person name="Kemen A.C."/>
            <person name="Balmuth A.L."/>
            <person name="Robert-Seilaniantz A."/>
            <person name="Bailey K."/>
            <person name="Holub E."/>
            <person name="Studholme D.J."/>
            <person name="Maclean D."/>
            <person name="Jones J.D."/>
        </authorList>
    </citation>
    <scope>NUCLEOTIDE SEQUENCE</scope>
</reference>
<evidence type="ECO:0000256" key="3">
    <source>
        <dbReference type="ARBA" id="ARBA00022552"/>
    </source>
</evidence>
<dbReference type="EMBL" id="FR824190">
    <property type="protein sequence ID" value="CCA22141.1"/>
    <property type="molecule type" value="Genomic_DNA"/>
</dbReference>
<dbReference type="GO" id="GO:0003676">
    <property type="term" value="F:nucleic acid binding"/>
    <property type="evidence" value="ECO:0007669"/>
    <property type="project" value="InterPro"/>
</dbReference>
<dbReference type="GO" id="GO:0005730">
    <property type="term" value="C:nucleolus"/>
    <property type="evidence" value="ECO:0007669"/>
    <property type="project" value="UniProtKB-SubCell"/>
</dbReference>
<evidence type="ECO:0000256" key="1">
    <source>
        <dbReference type="ARBA" id="ARBA00004604"/>
    </source>
</evidence>
<dbReference type="SMART" id="SM00443">
    <property type="entry name" value="G_patch"/>
    <property type="match status" value="1"/>
</dbReference>
<gene>
    <name evidence="9" type="primary">AlNc14C145G7365</name>
    <name evidence="9" type="ORF">ALNC14_082840</name>
</gene>
<sequence length="173" mass="19278">MSTDKIGVRNIQKAVDRDGQVMIDIGGTQNMAWSSDTSKFGFKMLQKMGWVAGKGVGKNLQGNASHLKITTKTSTTGVGCSLKRREEENWTETAQNFTKVLEILNQTQSTHSDTSTKEIKSNKTKKKKEKKTSKRESKCKAPKRLLYSKRIRQKDTKNYSASDMAAILGVNSV</sequence>
<evidence type="ECO:0000259" key="8">
    <source>
        <dbReference type="PROSITE" id="PS50174"/>
    </source>
</evidence>
<dbReference type="PROSITE" id="PS50174">
    <property type="entry name" value="G_PATCH"/>
    <property type="match status" value="1"/>
</dbReference>
<keyword evidence="3" id="KW-0698">rRNA processing</keyword>
<dbReference type="InterPro" id="IPR050656">
    <property type="entry name" value="PINX1"/>
</dbReference>
<evidence type="ECO:0000256" key="5">
    <source>
        <dbReference type="ARBA" id="ARBA00038007"/>
    </source>
</evidence>
<reference evidence="9" key="2">
    <citation type="submission" date="2011-02" db="EMBL/GenBank/DDBJ databases">
        <authorList>
            <person name="MacLean D."/>
        </authorList>
    </citation>
    <scope>NUCLEOTIDE SEQUENCE</scope>
</reference>
<evidence type="ECO:0000256" key="2">
    <source>
        <dbReference type="ARBA" id="ARBA00022517"/>
    </source>
</evidence>
<feature type="compositionally biased region" description="Basic residues" evidence="7">
    <location>
        <begin position="122"/>
        <end position="133"/>
    </location>
</feature>
<dbReference type="PANTHER" id="PTHR23149">
    <property type="entry name" value="G PATCH DOMAIN CONTAINING PROTEIN"/>
    <property type="match status" value="1"/>
</dbReference>
<feature type="region of interest" description="Disordered" evidence="7">
    <location>
        <begin position="107"/>
        <end position="145"/>
    </location>
</feature>
<name>F0WLH8_9STRA</name>
<organism evidence="9">
    <name type="scientific">Albugo laibachii Nc14</name>
    <dbReference type="NCBI Taxonomy" id="890382"/>
    <lineage>
        <taxon>Eukaryota</taxon>
        <taxon>Sar</taxon>
        <taxon>Stramenopiles</taxon>
        <taxon>Oomycota</taxon>
        <taxon>Peronosporomycetes</taxon>
        <taxon>Albuginales</taxon>
        <taxon>Albuginaceae</taxon>
        <taxon>Albugo</taxon>
    </lineage>
</organism>
<comment type="subcellular location">
    <subcellularLocation>
        <location evidence="1">Nucleus</location>
        <location evidence="1">Nucleolus</location>
    </subcellularLocation>
</comment>
<evidence type="ECO:0000256" key="6">
    <source>
        <dbReference type="ARBA" id="ARBA00041961"/>
    </source>
</evidence>
<feature type="domain" description="G-patch" evidence="8">
    <location>
        <begin position="37"/>
        <end position="83"/>
    </location>
</feature>
<keyword evidence="2" id="KW-0690">Ribosome biogenesis</keyword>
<evidence type="ECO:0000256" key="7">
    <source>
        <dbReference type="SAM" id="MobiDB-lite"/>
    </source>
</evidence>
<keyword evidence="4" id="KW-0539">Nucleus</keyword>
<accession>F0WLH8</accession>
<dbReference type="AlphaFoldDB" id="F0WLH8"/>
<dbReference type="HOGENOM" id="CLU_1374682_0_0_1"/>
<comment type="similarity">
    <text evidence="5">Belongs to the PINX1 family.</text>
</comment>
<dbReference type="InterPro" id="IPR000467">
    <property type="entry name" value="G_patch_dom"/>
</dbReference>
<protein>
    <recommendedName>
        <fullName evidence="6">PinX1-related protein 1</fullName>
    </recommendedName>
</protein>